<gene>
    <name evidence="2" type="ORF">FIBSPDRAFT_551862</name>
</gene>
<keyword evidence="3" id="KW-1185">Reference proteome</keyword>
<feature type="region of interest" description="Disordered" evidence="1">
    <location>
        <begin position="79"/>
        <end position="112"/>
    </location>
</feature>
<evidence type="ECO:0000313" key="3">
    <source>
        <dbReference type="Proteomes" id="UP000076532"/>
    </source>
</evidence>
<proteinExistence type="predicted"/>
<dbReference type="EMBL" id="KV417487">
    <property type="protein sequence ID" value="KZP32072.1"/>
    <property type="molecule type" value="Genomic_DNA"/>
</dbReference>
<evidence type="ECO:0000256" key="1">
    <source>
        <dbReference type="SAM" id="MobiDB-lite"/>
    </source>
</evidence>
<accession>A0A166UVA1</accession>
<organism evidence="2 3">
    <name type="scientific">Athelia psychrophila</name>
    <dbReference type="NCBI Taxonomy" id="1759441"/>
    <lineage>
        <taxon>Eukaryota</taxon>
        <taxon>Fungi</taxon>
        <taxon>Dikarya</taxon>
        <taxon>Basidiomycota</taxon>
        <taxon>Agaricomycotina</taxon>
        <taxon>Agaricomycetes</taxon>
        <taxon>Agaricomycetidae</taxon>
        <taxon>Atheliales</taxon>
        <taxon>Atheliaceae</taxon>
        <taxon>Athelia</taxon>
    </lineage>
</organism>
<reference evidence="2 3" key="1">
    <citation type="journal article" date="2016" name="Mol. Biol. Evol.">
        <title>Comparative Genomics of Early-Diverging Mushroom-Forming Fungi Provides Insights into the Origins of Lignocellulose Decay Capabilities.</title>
        <authorList>
            <person name="Nagy L.G."/>
            <person name="Riley R."/>
            <person name="Tritt A."/>
            <person name="Adam C."/>
            <person name="Daum C."/>
            <person name="Floudas D."/>
            <person name="Sun H."/>
            <person name="Yadav J.S."/>
            <person name="Pangilinan J."/>
            <person name="Larsson K.H."/>
            <person name="Matsuura K."/>
            <person name="Barry K."/>
            <person name="Labutti K."/>
            <person name="Kuo R."/>
            <person name="Ohm R.A."/>
            <person name="Bhattacharya S.S."/>
            <person name="Shirouzu T."/>
            <person name="Yoshinaga Y."/>
            <person name="Martin F.M."/>
            <person name="Grigoriev I.V."/>
            <person name="Hibbett D.S."/>
        </authorList>
    </citation>
    <scope>NUCLEOTIDE SEQUENCE [LARGE SCALE GENOMIC DNA]</scope>
    <source>
        <strain evidence="2 3">CBS 109695</strain>
    </source>
</reference>
<dbReference type="Proteomes" id="UP000076532">
    <property type="component" value="Unassembled WGS sequence"/>
</dbReference>
<evidence type="ECO:0000313" key="2">
    <source>
        <dbReference type="EMBL" id="KZP32072.1"/>
    </source>
</evidence>
<sequence length="220" mass="23172">MVAVGRDNGEVVRRDRVSCQENLPWVRGRDGRVPCAEAVSTRAEAAAATMALGVHVARPVLSASRVQLGLGLGPRLGRRGVSSSAVGASTSQPGASSPDFPVTRQSGKRRASSALLTLSHPALSAILRRDAGRKSALRIGASHREARDDRRSFPLIEASPSGALRRCSYSLRGQGGRSCPRGDEDTLQGGVVLEHAYGVCSPSSDLDLDIIASALWVRVD</sequence>
<dbReference type="AlphaFoldDB" id="A0A166UVA1"/>
<name>A0A166UVA1_9AGAM</name>
<feature type="compositionally biased region" description="Low complexity" evidence="1">
    <location>
        <begin position="79"/>
        <end position="89"/>
    </location>
</feature>
<protein>
    <submittedName>
        <fullName evidence="2">Uncharacterized protein</fullName>
    </submittedName>
</protein>